<comment type="caution">
    <text evidence="2">The sequence shown here is derived from an EMBL/GenBank/DDBJ whole genome shotgun (WGS) entry which is preliminary data.</text>
</comment>
<dbReference type="EMBL" id="VDFR01000110">
    <property type="protein sequence ID" value="TNC40374.1"/>
    <property type="molecule type" value="Genomic_DNA"/>
</dbReference>
<dbReference type="InterPro" id="IPR012495">
    <property type="entry name" value="TadE-like_dom"/>
</dbReference>
<name>A0A5C4MGQ8_9ACTN</name>
<accession>A0A5C4MGQ8</accession>
<evidence type="ECO:0000259" key="1">
    <source>
        <dbReference type="Pfam" id="PF07811"/>
    </source>
</evidence>
<gene>
    <name evidence="2" type="ORF">FHE65_23470</name>
</gene>
<protein>
    <recommendedName>
        <fullName evidence="1">TadE-like domain-containing protein</fullName>
    </recommendedName>
</protein>
<dbReference type="RefSeq" id="WP_267237705.1">
    <property type="nucleotide sequence ID" value="NZ_VDFR01000110.1"/>
</dbReference>
<organism evidence="2 3">
    <name type="scientific">Mumia zhuanghuii</name>
    <dbReference type="NCBI Taxonomy" id="2585211"/>
    <lineage>
        <taxon>Bacteria</taxon>
        <taxon>Bacillati</taxon>
        <taxon>Actinomycetota</taxon>
        <taxon>Actinomycetes</taxon>
        <taxon>Propionibacteriales</taxon>
        <taxon>Nocardioidaceae</taxon>
        <taxon>Mumia</taxon>
    </lineage>
</organism>
<proteinExistence type="predicted"/>
<reference evidence="2 3" key="1">
    <citation type="submission" date="2019-05" db="EMBL/GenBank/DDBJ databases">
        <title>Mumia sp. nov., isolated from the intestinal contents of plateau pika (Ochotona curzoniae) in the Qinghai-Tibet plateau of China.</title>
        <authorList>
            <person name="Tian Z."/>
        </authorList>
    </citation>
    <scope>NUCLEOTIDE SEQUENCE [LARGE SCALE GENOMIC DNA]</scope>
    <source>
        <strain evidence="3">527</strain>
    </source>
</reference>
<sequence>MYMPLLMIAIILTVQAAFVYLGNQVVSAAAREASRTARITADPGAGEVRGRAYADNLGRGMISGVDVSVTA</sequence>
<dbReference type="Proteomes" id="UP000306740">
    <property type="component" value="Unassembled WGS sequence"/>
</dbReference>
<dbReference type="AlphaFoldDB" id="A0A5C4MGQ8"/>
<evidence type="ECO:0000313" key="3">
    <source>
        <dbReference type="Proteomes" id="UP000306740"/>
    </source>
</evidence>
<evidence type="ECO:0000313" key="2">
    <source>
        <dbReference type="EMBL" id="TNC40374.1"/>
    </source>
</evidence>
<dbReference type="Pfam" id="PF07811">
    <property type="entry name" value="TadE"/>
    <property type="match status" value="1"/>
</dbReference>
<feature type="non-terminal residue" evidence="2">
    <location>
        <position position="71"/>
    </location>
</feature>
<feature type="domain" description="TadE-like" evidence="1">
    <location>
        <begin position="3"/>
        <end position="35"/>
    </location>
</feature>